<dbReference type="InterPro" id="IPR006295">
    <property type="entry name" value="DNA_primase_DnaG"/>
</dbReference>
<evidence type="ECO:0000256" key="12">
    <source>
        <dbReference type="ARBA" id="ARBA00023163"/>
    </source>
</evidence>
<evidence type="ECO:0000256" key="1">
    <source>
        <dbReference type="ARBA" id="ARBA00001947"/>
    </source>
</evidence>
<dbReference type="EMBL" id="VSSQ01000032">
    <property type="protein sequence ID" value="MPL66462.1"/>
    <property type="molecule type" value="Genomic_DNA"/>
</dbReference>
<dbReference type="SUPFAM" id="SSF56731">
    <property type="entry name" value="DNA primase core"/>
    <property type="match status" value="1"/>
</dbReference>
<keyword evidence="4 15" id="KW-0808">Transferase</keyword>
<keyword evidence="2" id="KW-0240">DNA-directed RNA polymerase</keyword>
<dbReference type="InterPro" id="IPR002694">
    <property type="entry name" value="Znf_CHC2"/>
</dbReference>
<dbReference type="GO" id="GO:0006269">
    <property type="term" value="P:DNA replication, synthesis of primer"/>
    <property type="evidence" value="ECO:0007669"/>
    <property type="project" value="UniProtKB-KW"/>
</dbReference>
<dbReference type="InterPro" id="IPR030846">
    <property type="entry name" value="DnaG_bac"/>
</dbReference>
<dbReference type="PROSITE" id="PS50880">
    <property type="entry name" value="TOPRIM"/>
    <property type="match status" value="1"/>
</dbReference>
<dbReference type="EC" id="2.7.7.-" evidence="15"/>
<feature type="compositionally biased region" description="Gly residues" evidence="13">
    <location>
        <begin position="571"/>
        <end position="582"/>
    </location>
</feature>
<keyword evidence="10" id="KW-0460">Magnesium</keyword>
<dbReference type="Pfam" id="PF13155">
    <property type="entry name" value="Toprim_2"/>
    <property type="match status" value="1"/>
</dbReference>
<gene>
    <name evidence="15" type="primary">dnaG_7</name>
    <name evidence="15" type="ORF">SDC9_12140</name>
</gene>
<dbReference type="PANTHER" id="PTHR30313:SF2">
    <property type="entry name" value="DNA PRIMASE"/>
    <property type="match status" value="1"/>
</dbReference>
<keyword evidence="12" id="KW-0804">Transcription</keyword>
<proteinExistence type="inferred from homology"/>
<evidence type="ECO:0000256" key="11">
    <source>
        <dbReference type="ARBA" id="ARBA00023125"/>
    </source>
</evidence>
<evidence type="ECO:0000256" key="10">
    <source>
        <dbReference type="ARBA" id="ARBA00022842"/>
    </source>
</evidence>
<comment type="caution">
    <text evidence="15">The sequence shown here is derived from an EMBL/GenBank/DDBJ whole genome shotgun (WGS) entry which is preliminary data.</text>
</comment>
<dbReference type="Pfam" id="PF01807">
    <property type="entry name" value="Zn_ribbon_DnaG"/>
    <property type="match status" value="1"/>
</dbReference>
<dbReference type="InterPro" id="IPR016136">
    <property type="entry name" value="DNA_helicase_N/primase_C"/>
</dbReference>
<evidence type="ECO:0000256" key="7">
    <source>
        <dbReference type="ARBA" id="ARBA00022723"/>
    </source>
</evidence>
<dbReference type="GO" id="GO:0000428">
    <property type="term" value="C:DNA-directed RNA polymerase complex"/>
    <property type="evidence" value="ECO:0007669"/>
    <property type="project" value="UniProtKB-KW"/>
</dbReference>
<dbReference type="InterPro" id="IPR006171">
    <property type="entry name" value="TOPRIM_dom"/>
</dbReference>
<comment type="cofactor">
    <cofactor evidence="1">
        <name>Zn(2+)</name>
        <dbReference type="ChEBI" id="CHEBI:29105"/>
    </cofactor>
</comment>
<dbReference type="SMART" id="SM00400">
    <property type="entry name" value="ZnF_CHCC"/>
    <property type="match status" value="1"/>
</dbReference>
<evidence type="ECO:0000256" key="13">
    <source>
        <dbReference type="SAM" id="MobiDB-lite"/>
    </source>
</evidence>
<dbReference type="Gene3D" id="3.40.1360.10">
    <property type="match status" value="1"/>
</dbReference>
<dbReference type="Gene3D" id="1.10.860.10">
    <property type="entry name" value="DNAb Helicase, Chain A"/>
    <property type="match status" value="1"/>
</dbReference>
<dbReference type="Pfam" id="PF08275">
    <property type="entry name" value="DNAG_N"/>
    <property type="match status" value="1"/>
</dbReference>
<dbReference type="GO" id="GO:0003677">
    <property type="term" value="F:DNA binding"/>
    <property type="evidence" value="ECO:0007669"/>
    <property type="project" value="UniProtKB-KW"/>
</dbReference>
<dbReference type="FunFam" id="3.90.580.10:FF:000001">
    <property type="entry name" value="DNA primase"/>
    <property type="match status" value="1"/>
</dbReference>
<sequence>MARIPESLIQEVLDKTNYIAVYQEKLRLNKKGGKWWGLCPFHAEKTPSFSVDAERGLFYCFGCQKGGSLIDFLMETDKLTFIEAVEELAEKAHVPLPKDEPRSDSSESERIQLYSLYDKLAKAFHWVLLNRRDALRAREILKRRALGDELVAAFGIGYAPADKNWLYRFLQSKGFSRDFLARSGLFSGRNPEYPLFADRIMFPIADQRGRVIAFGGRLIDGDGPKYINSPDTLIFRKQENLFALDRALPSMKSQDRALVCEGYMDALSFHAAGIAYAVAPLGTAFTSQQARLLRRRVSSVILCFDSDEAGQRATERACSISVSAGLETRVLSMTEGKDASEILEKSGPEALKKLTEYSISSGDFLIRRAESLFDIASVKGKYQASQFFFPYLDALDSDVRRNALSDLIGIRMGISPGGLLADYLKAKRIQGRPHVQTGEGVSSPNPLRRGLEARTADLFFMAAVVLCPESFVRVRQHIQLEDLEDPRARDLYLALEEASAHDAKEIGSILTLTNDDAARRYVLAVAASGEMDQEPERIVNDGIRTIRIRSLEKETMKIVTEIAQRSAQGSEGQGFSGGGGEQGKGHAEGQSSIHVLLQKKMKIDEEIAQLKGEVDERQ</sequence>
<dbReference type="PANTHER" id="PTHR30313">
    <property type="entry name" value="DNA PRIMASE"/>
    <property type="match status" value="1"/>
</dbReference>
<dbReference type="NCBIfam" id="TIGR01391">
    <property type="entry name" value="dnaG"/>
    <property type="match status" value="1"/>
</dbReference>
<keyword evidence="11" id="KW-0238">DNA-binding</keyword>
<evidence type="ECO:0000259" key="14">
    <source>
        <dbReference type="PROSITE" id="PS50880"/>
    </source>
</evidence>
<keyword evidence="8" id="KW-0863">Zinc-finger</keyword>
<dbReference type="CDD" id="cd03364">
    <property type="entry name" value="TOPRIM_DnaG_primases"/>
    <property type="match status" value="1"/>
</dbReference>
<evidence type="ECO:0000256" key="2">
    <source>
        <dbReference type="ARBA" id="ARBA00022478"/>
    </source>
</evidence>
<evidence type="ECO:0000256" key="8">
    <source>
        <dbReference type="ARBA" id="ARBA00022771"/>
    </source>
</evidence>
<dbReference type="SUPFAM" id="SSF57783">
    <property type="entry name" value="Zinc beta-ribbon"/>
    <property type="match status" value="1"/>
</dbReference>
<dbReference type="Gene3D" id="3.90.980.10">
    <property type="entry name" value="DNA primase, catalytic core, N-terminal domain"/>
    <property type="match status" value="1"/>
</dbReference>
<dbReference type="InterPro" id="IPR036977">
    <property type="entry name" value="DNA_primase_Znf_CHC2"/>
</dbReference>
<keyword evidence="5 15" id="KW-0548">Nucleotidyltransferase</keyword>
<dbReference type="GO" id="GO:0003899">
    <property type="term" value="F:DNA-directed RNA polymerase activity"/>
    <property type="evidence" value="ECO:0007669"/>
    <property type="project" value="InterPro"/>
</dbReference>
<evidence type="ECO:0000313" key="15">
    <source>
        <dbReference type="EMBL" id="MPL66462.1"/>
    </source>
</evidence>
<dbReference type="GO" id="GO:1990077">
    <property type="term" value="C:primosome complex"/>
    <property type="evidence" value="ECO:0007669"/>
    <property type="project" value="UniProtKB-KW"/>
</dbReference>
<dbReference type="InterPro" id="IPR050219">
    <property type="entry name" value="DnaG_primase"/>
</dbReference>
<keyword evidence="6" id="KW-0235">DNA replication</keyword>
<dbReference type="GO" id="GO:0008270">
    <property type="term" value="F:zinc ion binding"/>
    <property type="evidence" value="ECO:0007669"/>
    <property type="project" value="UniProtKB-KW"/>
</dbReference>
<name>A0A644TJJ4_9ZZZZ</name>
<organism evidence="15">
    <name type="scientific">bioreactor metagenome</name>
    <dbReference type="NCBI Taxonomy" id="1076179"/>
    <lineage>
        <taxon>unclassified sequences</taxon>
        <taxon>metagenomes</taxon>
        <taxon>ecological metagenomes</taxon>
    </lineage>
</organism>
<protein>
    <submittedName>
        <fullName evidence="15">DNA primase</fullName>
        <ecNumber evidence="15">2.7.7.-</ecNumber>
    </submittedName>
</protein>
<dbReference type="SMART" id="SM00493">
    <property type="entry name" value="TOPRIM"/>
    <property type="match status" value="1"/>
</dbReference>
<reference evidence="15" key="1">
    <citation type="submission" date="2019-08" db="EMBL/GenBank/DDBJ databases">
        <authorList>
            <person name="Kucharzyk K."/>
            <person name="Murdoch R.W."/>
            <person name="Higgins S."/>
            <person name="Loffler F."/>
        </authorList>
    </citation>
    <scope>NUCLEOTIDE SEQUENCE</scope>
</reference>
<keyword evidence="9" id="KW-0862">Zinc</keyword>
<dbReference type="GO" id="GO:0005737">
    <property type="term" value="C:cytoplasm"/>
    <property type="evidence" value="ECO:0007669"/>
    <property type="project" value="TreeGrafter"/>
</dbReference>
<evidence type="ECO:0000256" key="9">
    <source>
        <dbReference type="ARBA" id="ARBA00022833"/>
    </source>
</evidence>
<evidence type="ECO:0000256" key="3">
    <source>
        <dbReference type="ARBA" id="ARBA00022515"/>
    </source>
</evidence>
<dbReference type="HAMAP" id="MF_00974">
    <property type="entry name" value="DNA_primase_DnaG"/>
    <property type="match status" value="1"/>
</dbReference>
<dbReference type="InterPro" id="IPR013264">
    <property type="entry name" value="DNAG_N"/>
</dbReference>
<evidence type="ECO:0000256" key="5">
    <source>
        <dbReference type="ARBA" id="ARBA00022695"/>
    </source>
</evidence>
<feature type="region of interest" description="Disordered" evidence="13">
    <location>
        <begin position="563"/>
        <end position="591"/>
    </location>
</feature>
<evidence type="ECO:0000256" key="6">
    <source>
        <dbReference type="ARBA" id="ARBA00022705"/>
    </source>
</evidence>
<dbReference type="PIRSF" id="PIRSF002811">
    <property type="entry name" value="DnaG"/>
    <property type="match status" value="1"/>
</dbReference>
<accession>A0A644TJJ4</accession>
<dbReference type="AlphaFoldDB" id="A0A644TJJ4"/>
<keyword evidence="3" id="KW-0639">Primosome</keyword>
<feature type="domain" description="Toprim" evidence="14">
    <location>
        <begin position="255"/>
        <end position="336"/>
    </location>
</feature>
<dbReference type="InterPro" id="IPR034151">
    <property type="entry name" value="TOPRIM_DnaG_bac"/>
</dbReference>
<keyword evidence="7" id="KW-0479">Metal-binding</keyword>
<dbReference type="InterPro" id="IPR037068">
    <property type="entry name" value="DNA_primase_core_N_sf"/>
</dbReference>
<evidence type="ECO:0000256" key="4">
    <source>
        <dbReference type="ARBA" id="ARBA00022679"/>
    </source>
</evidence>
<dbReference type="Gene3D" id="3.90.580.10">
    <property type="entry name" value="Zinc finger, CHC2-type domain"/>
    <property type="match status" value="1"/>
</dbReference>